<dbReference type="EMBL" id="RQTK01000417">
    <property type="protein sequence ID" value="RUS79984.1"/>
    <property type="molecule type" value="Genomic_DNA"/>
</dbReference>
<evidence type="ECO:0000256" key="6">
    <source>
        <dbReference type="ARBA" id="ARBA00023157"/>
    </source>
</evidence>
<dbReference type="PROSITE" id="PS00616">
    <property type="entry name" value="HIS_ACID_PHOSPHAT_1"/>
    <property type="match status" value="1"/>
</dbReference>
<dbReference type="GO" id="GO:0003993">
    <property type="term" value="F:acid phosphatase activity"/>
    <property type="evidence" value="ECO:0007669"/>
    <property type="project" value="UniProtKB-EC"/>
</dbReference>
<dbReference type="PANTHER" id="PTHR11567">
    <property type="entry name" value="ACID PHOSPHATASE-RELATED"/>
    <property type="match status" value="1"/>
</dbReference>
<evidence type="ECO:0000256" key="8">
    <source>
        <dbReference type="SAM" id="Phobius"/>
    </source>
</evidence>
<dbReference type="OrthoDB" id="5821688at2759"/>
<evidence type="ECO:0000256" key="4">
    <source>
        <dbReference type="ARBA" id="ARBA00022729"/>
    </source>
</evidence>
<dbReference type="InterPro" id="IPR033379">
    <property type="entry name" value="Acid_Pase_AS"/>
</dbReference>
<dbReference type="AlphaFoldDB" id="A0A433TEJ7"/>
<comment type="caution">
    <text evidence="9">The sequence shown here is derived from an EMBL/GenBank/DDBJ whole genome shotgun (WGS) entry which is preliminary data.</text>
</comment>
<dbReference type="EC" id="3.1.3.2" evidence="3"/>
<dbReference type="PANTHER" id="PTHR11567:SF211">
    <property type="entry name" value="PROSTATIC ACID PHOSPHATASE"/>
    <property type="match status" value="1"/>
</dbReference>
<comment type="catalytic activity">
    <reaction evidence="1">
        <text>a phosphate monoester + H2O = an alcohol + phosphate</text>
        <dbReference type="Rhea" id="RHEA:15017"/>
        <dbReference type="ChEBI" id="CHEBI:15377"/>
        <dbReference type="ChEBI" id="CHEBI:30879"/>
        <dbReference type="ChEBI" id="CHEBI:43474"/>
        <dbReference type="ChEBI" id="CHEBI:67140"/>
        <dbReference type="EC" id="3.1.3.2"/>
    </reaction>
</comment>
<evidence type="ECO:0000256" key="2">
    <source>
        <dbReference type="ARBA" id="ARBA00005375"/>
    </source>
</evidence>
<evidence type="ECO:0000256" key="5">
    <source>
        <dbReference type="ARBA" id="ARBA00022801"/>
    </source>
</evidence>
<reference evidence="9 10" key="1">
    <citation type="submission" date="2019-01" db="EMBL/GenBank/DDBJ databases">
        <title>A draft genome assembly of the solar-powered sea slug Elysia chlorotica.</title>
        <authorList>
            <person name="Cai H."/>
            <person name="Li Q."/>
            <person name="Fang X."/>
            <person name="Li J."/>
            <person name="Curtis N.E."/>
            <person name="Altenburger A."/>
            <person name="Shibata T."/>
            <person name="Feng M."/>
            <person name="Maeda T."/>
            <person name="Schwartz J.A."/>
            <person name="Shigenobu S."/>
            <person name="Lundholm N."/>
            <person name="Nishiyama T."/>
            <person name="Yang H."/>
            <person name="Hasebe M."/>
            <person name="Li S."/>
            <person name="Pierce S.K."/>
            <person name="Wang J."/>
        </authorList>
    </citation>
    <scope>NUCLEOTIDE SEQUENCE [LARGE SCALE GENOMIC DNA]</scope>
    <source>
        <strain evidence="9">EC2010</strain>
        <tissue evidence="9">Whole organism of an adult</tissue>
    </source>
</reference>
<name>A0A433TEJ7_ELYCH</name>
<dbReference type="STRING" id="188477.A0A433TEJ7"/>
<keyword evidence="4" id="KW-0732">Signal</keyword>
<keyword evidence="5" id="KW-0378">Hydrolase</keyword>
<sequence length="489" mass="55782">LYFFFLRSFKSALQSYIDRSLINKVCVVDFDATSENTFFSPFFSTLHQPVKGYSTEYGCHLVSLIGLKRQKNRAVKMNLLPSVFVCLSVVISGSLASPPSSLRLVAMVYRHGDRSPVGIYPKDINGEDKWPMGLGWLTNIGKRQQFELGQYVKQRYDGFINTTYYDHNEIAIESSGIERCLMSAYSHLAGLFPPQGDQVWNEDLKWQPIPVQTRPVKEDNKLAMQKKCPRYDELYQEVINSEAFKEEEIRNKAFYDMVEENTGIKKETLADIWGVVDTLICEQSHNMTWNKWAYADGVWDKINDLRTKSFDLLFNNSAMTRLQGGPLLKEIISFMKNATKKEKEMPKFYMYSAHDTTVAALLSALHAFDRHQPIYRALVMVELHEINSEFVVKVFYKNDTALEPYLLTPKGCSDPCPLFDLIEVTKDTVPDDWDEECQASSSSSAELSPASWISLGIAIGLCITFVAALIVWLVHFCNRRGGSYARLNP</sequence>
<evidence type="ECO:0000256" key="1">
    <source>
        <dbReference type="ARBA" id="ARBA00000032"/>
    </source>
</evidence>
<dbReference type="PROSITE" id="PS00778">
    <property type="entry name" value="HIS_ACID_PHOSPHAT_2"/>
    <property type="match status" value="1"/>
</dbReference>
<organism evidence="9 10">
    <name type="scientific">Elysia chlorotica</name>
    <name type="common">Eastern emerald elysia</name>
    <name type="synonym">Sea slug</name>
    <dbReference type="NCBI Taxonomy" id="188477"/>
    <lineage>
        <taxon>Eukaryota</taxon>
        <taxon>Metazoa</taxon>
        <taxon>Spiralia</taxon>
        <taxon>Lophotrochozoa</taxon>
        <taxon>Mollusca</taxon>
        <taxon>Gastropoda</taxon>
        <taxon>Heterobranchia</taxon>
        <taxon>Euthyneura</taxon>
        <taxon>Panpulmonata</taxon>
        <taxon>Sacoglossa</taxon>
        <taxon>Placobranchoidea</taxon>
        <taxon>Plakobranchidae</taxon>
        <taxon>Elysia</taxon>
    </lineage>
</organism>
<keyword evidence="8" id="KW-0812">Transmembrane</keyword>
<evidence type="ECO:0000256" key="7">
    <source>
        <dbReference type="ARBA" id="ARBA00023180"/>
    </source>
</evidence>
<comment type="similarity">
    <text evidence="2">Belongs to the histidine acid phosphatase family.</text>
</comment>
<proteinExistence type="inferred from homology"/>
<keyword evidence="7" id="KW-0325">Glycoprotein</keyword>
<dbReference type="Gene3D" id="3.40.50.1240">
    <property type="entry name" value="Phosphoglycerate mutase-like"/>
    <property type="match status" value="1"/>
</dbReference>
<keyword evidence="6" id="KW-1015">Disulfide bond</keyword>
<keyword evidence="8" id="KW-0472">Membrane</keyword>
<dbReference type="Pfam" id="PF00328">
    <property type="entry name" value="His_Phos_2"/>
    <property type="match status" value="1"/>
</dbReference>
<keyword evidence="10" id="KW-1185">Reference proteome</keyword>
<dbReference type="SUPFAM" id="SSF53254">
    <property type="entry name" value="Phosphoglycerate mutase-like"/>
    <property type="match status" value="1"/>
</dbReference>
<dbReference type="InterPro" id="IPR000560">
    <property type="entry name" value="His_Pase_clade-2"/>
</dbReference>
<evidence type="ECO:0000313" key="9">
    <source>
        <dbReference type="EMBL" id="RUS79984.1"/>
    </source>
</evidence>
<protein>
    <recommendedName>
        <fullName evidence="3">acid phosphatase</fullName>
        <ecNumber evidence="3">3.1.3.2</ecNumber>
    </recommendedName>
</protein>
<feature type="non-terminal residue" evidence="9">
    <location>
        <position position="1"/>
    </location>
</feature>
<dbReference type="InterPro" id="IPR029033">
    <property type="entry name" value="His_PPase_superfam"/>
</dbReference>
<feature type="transmembrane region" description="Helical" evidence="8">
    <location>
        <begin position="452"/>
        <end position="474"/>
    </location>
</feature>
<evidence type="ECO:0000256" key="3">
    <source>
        <dbReference type="ARBA" id="ARBA00012646"/>
    </source>
</evidence>
<dbReference type="Proteomes" id="UP000271974">
    <property type="component" value="Unassembled WGS sequence"/>
</dbReference>
<dbReference type="CDD" id="cd07061">
    <property type="entry name" value="HP_HAP_like"/>
    <property type="match status" value="1"/>
</dbReference>
<evidence type="ECO:0000313" key="10">
    <source>
        <dbReference type="Proteomes" id="UP000271974"/>
    </source>
</evidence>
<gene>
    <name evidence="9" type="ORF">EGW08_012249</name>
</gene>
<dbReference type="InterPro" id="IPR050645">
    <property type="entry name" value="Histidine_acid_phosphatase"/>
</dbReference>
<accession>A0A433TEJ7</accession>
<keyword evidence="8" id="KW-1133">Transmembrane helix</keyword>